<gene>
    <name evidence="3" type="ORF">FRUB_01976</name>
</gene>
<dbReference type="InterPro" id="IPR020904">
    <property type="entry name" value="Sc_DH/Rdtase_CS"/>
</dbReference>
<dbReference type="GO" id="GO:0016491">
    <property type="term" value="F:oxidoreductase activity"/>
    <property type="evidence" value="ECO:0007669"/>
    <property type="project" value="UniProtKB-KW"/>
</dbReference>
<accession>A0A225EAR3</accession>
<dbReference type="Pfam" id="PF13561">
    <property type="entry name" value="adh_short_C2"/>
    <property type="match status" value="1"/>
</dbReference>
<organism evidence="3 4">
    <name type="scientific">Fimbriiglobus ruber</name>
    <dbReference type="NCBI Taxonomy" id="1908690"/>
    <lineage>
        <taxon>Bacteria</taxon>
        <taxon>Pseudomonadati</taxon>
        <taxon>Planctomycetota</taxon>
        <taxon>Planctomycetia</taxon>
        <taxon>Gemmatales</taxon>
        <taxon>Gemmataceae</taxon>
        <taxon>Fimbriiglobus</taxon>
    </lineage>
</organism>
<dbReference type="InterPro" id="IPR002347">
    <property type="entry name" value="SDR_fam"/>
</dbReference>
<protein>
    <submittedName>
        <fullName evidence="3">3-oxoacyl-[acyl-carrier protein] reductase</fullName>
    </submittedName>
</protein>
<dbReference type="PRINTS" id="PR00080">
    <property type="entry name" value="SDRFAMILY"/>
</dbReference>
<dbReference type="Proteomes" id="UP000214646">
    <property type="component" value="Unassembled WGS sequence"/>
</dbReference>
<dbReference type="Gene3D" id="3.40.50.720">
    <property type="entry name" value="NAD(P)-binding Rossmann-like Domain"/>
    <property type="match status" value="1"/>
</dbReference>
<dbReference type="AlphaFoldDB" id="A0A225EAR3"/>
<sequence length="237" mass="24844">MTGSATGVGRACALRFARLGYAVAVNYSKSEAEARETAAAVEATGVPVLLHKATIADDMQVRAMVARVGAELGGLDVLVNNAATTHFVQHADLDALTDEVWDEIFQVNLKGTFYCCRAALPLLKERQGNIVTVSSVAGLSGQGSSIPYCASKGAVNTLTRSLARVAGPDVRVNAVAPGPILTRWLDGREAQIEKYLEQAAIKRAATPDDIADAVLYLATGTTLTTGQVIVVDGGRTM</sequence>
<evidence type="ECO:0000256" key="1">
    <source>
        <dbReference type="ARBA" id="ARBA00006484"/>
    </source>
</evidence>
<comment type="similarity">
    <text evidence="1">Belongs to the short-chain dehydrogenases/reductases (SDR) family.</text>
</comment>
<dbReference type="PANTHER" id="PTHR43639">
    <property type="entry name" value="OXIDOREDUCTASE, SHORT-CHAIN DEHYDROGENASE/REDUCTASE FAMILY (AFU_ORTHOLOGUE AFUA_5G02870)"/>
    <property type="match status" value="1"/>
</dbReference>
<dbReference type="EMBL" id="NIDE01000002">
    <property type="protein sequence ID" value="OWK45645.1"/>
    <property type="molecule type" value="Genomic_DNA"/>
</dbReference>
<dbReference type="CDD" id="cd05233">
    <property type="entry name" value="SDR_c"/>
    <property type="match status" value="1"/>
</dbReference>
<keyword evidence="2" id="KW-0560">Oxidoreductase</keyword>
<keyword evidence="4" id="KW-1185">Reference proteome</keyword>
<proteinExistence type="inferred from homology"/>
<dbReference type="SUPFAM" id="SSF51735">
    <property type="entry name" value="NAD(P)-binding Rossmann-fold domains"/>
    <property type="match status" value="1"/>
</dbReference>
<evidence type="ECO:0000256" key="2">
    <source>
        <dbReference type="ARBA" id="ARBA00023002"/>
    </source>
</evidence>
<dbReference type="InterPro" id="IPR036291">
    <property type="entry name" value="NAD(P)-bd_dom_sf"/>
</dbReference>
<name>A0A225EAR3_9BACT</name>
<dbReference type="PANTHER" id="PTHR43639:SF1">
    <property type="entry name" value="SHORT-CHAIN DEHYDROGENASE_REDUCTASE FAMILY PROTEIN"/>
    <property type="match status" value="1"/>
</dbReference>
<evidence type="ECO:0000313" key="3">
    <source>
        <dbReference type="EMBL" id="OWK45645.1"/>
    </source>
</evidence>
<dbReference type="FunFam" id="3.40.50.720:FF:000084">
    <property type="entry name" value="Short-chain dehydrogenase reductase"/>
    <property type="match status" value="1"/>
</dbReference>
<dbReference type="PRINTS" id="PR00081">
    <property type="entry name" value="GDHRDH"/>
</dbReference>
<evidence type="ECO:0000313" key="4">
    <source>
        <dbReference type="Proteomes" id="UP000214646"/>
    </source>
</evidence>
<reference evidence="4" key="1">
    <citation type="submission" date="2017-06" db="EMBL/GenBank/DDBJ databases">
        <title>Genome analysis of Fimbriiglobus ruber SP5, the first member of the order Planctomycetales with confirmed chitinolytic capability.</title>
        <authorList>
            <person name="Ravin N.V."/>
            <person name="Rakitin A.L."/>
            <person name="Ivanova A.A."/>
            <person name="Beletsky A.V."/>
            <person name="Kulichevskaya I.S."/>
            <person name="Mardanov A.V."/>
            <person name="Dedysh S.N."/>
        </authorList>
    </citation>
    <scope>NUCLEOTIDE SEQUENCE [LARGE SCALE GENOMIC DNA]</scope>
    <source>
        <strain evidence="4">SP5</strain>
    </source>
</reference>
<comment type="caution">
    <text evidence="3">The sequence shown here is derived from an EMBL/GenBank/DDBJ whole genome shotgun (WGS) entry which is preliminary data.</text>
</comment>
<dbReference type="PROSITE" id="PS00061">
    <property type="entry name" value="ADH_SHORT"/>
    <property type="match status" value="1"/>
</dbReference>